<dbReference type="Pfam" id="PF21922">
    <property type="entry name" value="PBP_dimer_2"/>
    <property type="match status" value="1"/>
</dbReference>
<dbReference type="PANTHER" id="PTHR30627:SF24">
    <property type="entry name" value="PENICILLIN-BINDING PROTEIN 4B"/>
    <property type="match status" value="1"/>
</dbReference>
<feature type="domain" description="Penicillin-binding protein transpeptidase" evidence="1">
    <location>
        <begin position="158"/>
        <end position="485"/>
    </location>
</feature>
<accession>A0A233SBQ1</accession>
<reference evidence="3 4" key="1">
    <citation type="submission" date="2016-07" db="EMBL/GenBank/DDBJ databases">
        <title>Draft genome of Streptomyces diastatochromogenes.</title>
        <authorList>
            <person name="Podduturi R."/>
            <person name="Lukassen M.B."/>
            <person name="Clausen N."/>
            <person name="Nielsen J.L."/>
            <person name="Jorgensen N.O."/>
        </authorList>
    </citation>
    <scope>NUCLEOTIDE SEQUENCE [LARGE SCALE GENOMIC DNA]</scope>
    <source>
        <strain evidence="3 4">DSM 40608</strain>
    </source>
</reference>
<dbReference type="GO" id="GO:0071555">
    <property type="term" value="P:cell wall organization"/>
    <property type="evidence" value="ECO:0007669"/>
    <property type="project" value="TreeGrafter"/>
</dbReference>
<name>A0A233SBQ1_STRDA</name>
<gene>
    <name evidence="3" type="ORF">BEK98_22925</name>
</gene>
<dbReference type="InterPro" id="IPR054120">
    <property type="entry name" value="PBPA_dimer"/>
</dbReference>
<dbReference type="AlphaFoldDB" id="A0A233SBQ1"/>
<dbReference type="GO" id="GO:0008658">
    <property type="term" value="F:penicillin binding"/>
    <property type="evidence" value="ECO:0007669"/>
    <property type="project" value="InterPro"/>
</dbReference>
<dbReference type="GO" id="GO:0005886">
    <property type="term" value="C:plasma membrane"/>
    <property type="evidence" value="ECO:0007669"/>
    <property type="project" value="TreeGrafter"/>
</dbReference>
<keyword evidence="4" id="KW-1185">Reference proteome</keyword>
<feature type="domain" description="Penicillin binding protein A dimerisation" evidence="2">
    <location>
        <begin position="52"/>
        <end position="135"/>
    </location>
</feature>
<dbReference type="PANTHER" id="PTHR30627">
    <property type="entry name" value="PEPTIDOGLYCAN D,D-TRANSPEPTIDASE"/>
    <property type="match status" value="1"/>
</dbReference>
<comment type="caution">
    <text evidence="3">The sequence shown here is derived from an EMBL/GenBank/DDBJ whole genome shotgun (WGS) entry which is preliminary data.</text>
</comment>
<dbReference type="EMBL" id="MCGQ01000020">
    <property type="protein sequence ID" value="OXY93087.1"/>
    <property type="molecule type" value="Genomic_DNA"/>
</dbReference>
<evidence type="ECO:0000313" key="4">
    <source>
        <dbReference type="Proteomes" id="UP000215483"/>
    </source>
</evidence>
<proteinExistence type="predicted"/>
<dbReference type="GO" id="GO:0071972">
    <property type="term" value="F:peptidoglycan L,D-transpeptidase activity"/>
    <property type="evidence" value="ECO:0007669"/>
    <property type="project" value="TreeGrafter"/>
</dbReference>
<dbReference type="InterPro" id="IPR001460">
    <property type="entry name" value="PCN-bd_Tpept"/>
</dbReference>
<sequence length="494" mass="52870">MNKPLRRIAIFCGLLVMALLIRDNWLQYVKADALRTDKDNRRVAIERYANPRGDIIVDGDPITGSVESKSGDFKYKRTYKNGPMWAPVTGYSSQAFDSSQLEKINDGILTGNDDRLFFRSTLDMITGKRKQGGNVVTTLNAAAQKAAYDGLKSRGGKGAVVALEPSTGKILALASYPSYDPSSFAGNSTDVDSKNWTKLQKKNNPADPMLNRALRETYPPGSTFKVVTAAAALENGKYTSADAATDSPLPWTMPGTTRELKNEGSIPCKNATMRVALQYSCNTVFGKIGADLGNDKMLAEAKKFGFDSEQFTPVRSNASQFSDGMNQSQTALSSIGQYNTAATPLQMAMVASAVANDGKLMKPYMVDELQYNLDPIAKTEPQEMSQPLSPKNAQILQSMMETVVKDGTGKNAQIGGGVTVGGKTGTAQHGVANSANPYAWFISYARLSDGSSPVAVAVVIEDESANRDDISGGGLAAPIAKNVMQAVIKTKTGS</sequence>
<dbReference type="Gene3D" id="3.90.1310.10">
    <property type="entry name" value="Penicillin-binding protein 2a (Domain 2)"/>
    <property type="match status" value="1"/>
</dbReference>
<protein>
    <submittedName>
        <fullName evidence="3">Penicillin-binding protein</fullName>
    </submittedName>
</protein>
<dbReference type="InterPro" id="IPR050515">
    <property type="entry name" value="Beta-lactam/transpept"/>
</dbReference>
<dbReference type="Gene3D" id="3.40.710.10">
    <property type="entry name" value="DD-peptidase/beta-lactamase superfamily"/>
    <property type="match status" value="1"/>
</dbReference>
<dbReference type="Pfam" id="PF00905">
    <property type="entry name" value="Transpeptidase"/>
    <property type="match status" value="1"/>
</dbReference>
<evidence type="ECO:0000259" key="1">
    <source>
        <dbReference type="Pfam" id="PF00905"/>
    </source>
</evidence>
<evidence type="ECO:0000259" key="2">
    <source>
        <dbReference type="Pfam" id="PF21922"/>
    </source>
</evidence>
<organism evidence="3 4">
    <name type="scientific">Streptomyces diastatochromogenes</name>
    <dbReference type="NCBI Taxonomy" id="42236"/>
    <lineage>
        <taxon>Bacteria</taxon>
        <taxon>Bacillati</taxon>
        <taxon>Actinomycetota</taxon>
        <taxon>Actinomycetes</taxon>
        <taxon>Kitasatosporales</taxon>
        <taxon>Streptomycetaceae</taxon>
        <taxon>Streptomyces</taxon>
    </lineage>
</organism>
<dbReference type="InterPro" id="IPR012338">
    <property type="entry name" value="Beta-lactam/transpept-like"/>
</dbReference>
<dbReference type="Proteomes" id="UP000215483">
    <property type="component" value="Unassembled WGS sequence"/>
</dbReference>
<dbReference type="OrthoDB" id="9766847at2"/>
<evidence type="ECO:0000313" key="3">
    <source>
        <dbReference type="EMBL" id="OXY93087.1"/>
    </source>
</evidence>
<dbReference type="RefSeq" id="WP_094218617.1">
    <property type="nucleotide sequence ID" value="NZ_MCGQ01000020.1"/>
</dbReference>
<dbReference type="SUPFAM" id="SSF56601">
    <property type="entry name" value="beta-lactamase/transpeptidase-like"/>
    <property type="match status" value="1"/>
</dbReference>